<evidence type="ECO:0000313" key="3">
    <source>
        <dbReference type="EMBL" id="KKY29006.1"/>
    </source>
</evidence>
<dbReference type="PROSITE" id="PS50053">
    <property type="entry name" value="UBIQUITIN_2"/>
    <property type="match status" value="1"/>
</dbReference>
<feature type="region of interest" description="Disordered" evidence="1">
    <location>
        <begin position="1"/>
        <end position="144"/>
    </location>
</feature>
<feature type="compositionally biased region" description="Basic residues" evidence="1">
    <location>
        <begin position="1"/>
        <end position="14"/>
    </location>
</feature>
<protein>
    <recommendedName>
        <fullName evidence="2">Ubiquitin-like domain-containing protein</fullName>
    </recommendedName>
</protein>
<dbReference type="EMBL" id="LCWF01000006">
    <property type="protein sequence ID" value="KKY29006.1"/>
    <property type="molecule type" value="Genomic_DNA"/>
</dbReference>
<dbReference type="Pfam" id="PF11976">
    <property type="entry name" value="Rad60-SLD"/>
    <property type="match status" value="1"/>
</dbReference>
<dbReference type="Proteomes" id="UP000053317">
    <property type="component" value="Unassembled WGS sequence"/>
</dbReference>
<dbReference type="Gene3D" id="3.10.20.90">
    <property type="entry name" value="Phosphatidylinositol 3-kinase Catalytic Subunit, Chain A, domain 1"/>
    <property type="match status" value="1"/>
</dbReference>
<dbReference type="AlphaFoldDB" id="A0A0G2F416"/>
<feature type="compositionally biased region" description="Low complexity" evidence="1">
    <location>
        <begin position="295"/>
        <end position="313"/>
    </location>
</feature>
<keyword evidence="4" id="KW-1185">Reference proteome</keyword>
<feature type="compositionally biased region" description="Basic residues" evidence="1">
    <location>
        <begin position="83"/>
        <end position="93"/>
    </location>
</feature>
<evidence type="ECO:0000256" key="1">
    <source>
        <dbReference type="SAM" id="MobiDB-lite"/>
    </source>
</evidence>
<dbReference type="CDD" id="cd17080">
    <property type="entry name" value="Ubl_SLD2_Esc2_like"/>
    <property type="match status" value="1"/>
</dbReference>
<feature type="compositionally biased region" description="Low complexity" evidence="1">
    <location>
        <begin position="102"/>
        <end position="114"/>
    </location>
</feature>
<comment type="caution">
    <text evidence="3">The sequence shown here is derived from an EMBL/GenBank/DDBJ whole genome shotgun (WGS) entry which is preliminary data.</text>
</comment>
<evidence type="ECO:0000259" key="2">
    <source>
        <dbReference type="PROSITE" id="PS50053"/>
    </source>
</evidence>
<feature type="compositionally biased region" description="Basic and acidic residues" evidence="1">
    <location>
        <begin position="276"/>
        <end position="285"/>
    </location>
</feature>
<gene>
    <name evidence="3" type="ORF">UCRPC4_g00195</name>
</gene>
<dbReference type="OrthoDB" id="3365399at2759"/>
<accession>A0A0G2F416</accession>
<evidence type="ECO:0000313" key="4">
    <source>
        <dbReference type="Proteomes" id="UP000053317"/>
    </source>
</evidence>
<feature type="region of interest" description="Disordered" evidence="1">
    <location>
        <begin position="273"/>
        <end position="321"/>
    </location>
</feature>
<dbReference type="SUPFAM" id="SSF54236">
    <property type="entry name" value="Ubiquitin-like"/>
    <property type="match status" value="1"/>
</dbReference>
<dbReference type="InterPro" id="IPR022617">
    <property type="entry name" value="Rad60/SUMO-like_dom"/>
</dbReference>
<name>A0A0G2F416_PHACM</name>
<organism evidence="3 4">
    <name type="scientific">Phaeomoniella chlamydospora</name>
    <name type="common">Phaeoacremonium chlamydosporum</name>
    <dbReference type="NCBI Taxonomy" id="158046"/>
    <lineage>
        <taxon>Eukaryota</taxon>
        <taxon>Fungi</taxon>
        <taxon>Dikarya</taxon>
        <taxon>Ascomycota</taxon>
        <taxon>Pezizomycotina</taxon>
        <taxon>Eurotiomycetes</taxon>
        <taxon>Chaetothyriomycetidae</taxon>
        <taxon>Phaeomoniellales</taxon>
        <taxon>Phaeomoniellaceae</taxon>
        <taxon>Phaeomoniella</taxon>
    </lineage>
</organism>
<sequence length="406" mass="45016">MRRAVAKSKIKTRSRRLDPDQEPSPPPVPIPSTAAVGKGKEAAANLCDDSDSEIIITNVKQTPAEIIQASSDDSDSDEYVRELKRKAREKKRNQLLDAKANSTTPDPSRPSSSSQQLGSGVNNPERPNVPTRNTETPPPLEDDPVCRILLTSPIPGTNPIIVERRASQRLKEVRDYWCKRQGFDEAFSRTVFLTWRLHKLFDISTCKSLADKASGTLSKSKDRVEFDNDGIFSQIPTSNTPLSPSATNPFLEKSKGRITVEAMTEEHFVKAKQLARQKETNDNHTSRPGSEPPFINNSNPNTSSYPNINDPTTQPAPPTQPEPEVRILLRARPPLVPLKLKVRPSTSIWKIISAFKDQRIKSEIQEGNLSPETQVSLTFDGDVLDPDSIVGDTEIEDTDTVDVVVK</sequence>
<dbReference type="InterPro" id="IPR029071">
    <property type="entry name" value="Ubiquitin-like_domsf"/>
</dbReference>
<reference evidence="3 4" key="2">
    <citation type="submission" date="2015-05" db="EMBL/GenBank/DDBJ databases">
        <authorList>
            <person name="Morales-Cruz A."/>
            <person name="Amrine K.C."/>
            <person name="Cantu D."/>
        </authorList>
    </citation>
    <scope>NUCLEOTIDE SEQUENCE [LARGE SCALE GENOMIC DNA]</scope>
    <source>
        <strain evidence="3">UCRPC4</strain>
    </source>
</reference>
<proteinExistence type="predicted"/>
<reference evidence="3 4" key="1">
    <citation type="submission" date="2015-05" db="EMBL/GenBank/DDBJ databases">
        <title>Distinctive expansion of gene families associated with plant cell wall degradation and secondary metabolism in the genomes of grapevine trunk pathogens.</title>
        <authorList>
            <person name="Lawrence D.P."/>
            <person name="Travadon R."/>
            <person name="Rolshausen P.E."/>
            <person name="Baumgartner K."/>
        </authorList>
    </citation>
    <scope>NUCLEOTIDE SEQUENCE [LARGE SCALE GENOMIC DNA]</scope>
    <source>
        <strain evidence="3">UCRPC4</strain>
    </source>
</reference>
<dbReference type="InterPro" id="IPR000626">
    <property type="entry name" value="Ubiquitin-like_dom"/>
</dbReference>
<feature type="domain" description="Ubiquitin-like" evidence="2">
    <location>
        <begin position="360"/>
        <end position="406"/>
    </location>
</feature>